<dbReference type="EMBL" id="VLLA01000005">
    <property type="protein sequence ID" value="TWI71971.1"/>
    <property type="molecule type" value="Genomic_DNA"/>
</dbReference>
<proteinExistence type="predicted"/>
<dbReference type="Gene3D" id="3.30.565.10">
    <property type="entry name" value="Histidine kinase-like ATPase, C-terminal domain"/>
    <property type="match status" value="1"/>
</dbReference>
<dbReference type="PROSITE" id="PS50109">
    <property type="entry name" value="HIS_KIN"/>
    <property type="match status" value="1"/>
</dbReference>
<comment type="catalytic activity">
    <reaction evidence="1">
        <text>ATP + protein L-histidine = ADP + protein N-phospho-L-histidine.</text>
        <dbReference type="EC" id="2.7.13.3"/>
    </reaction>
</comment>
<organism evidence="8 9">
    <name type="scientific">Bradyrhizobium huanghuaihaiense</name>
    <dbReference type="NCBI Taxonomy" id="990078"/>
    <lineage>
        <taxon>Bacteria</taxon>
        <taxon>Pseudomonadati</taxon>
        <taxon>Pseudomonadota</taxon>
        <taxon>Alphaproteobacteria</taxon>
        <taxon>Hyphomicrobiales</taxon>
        <taxon>Nitrobacteraceae</taxon>
        <taxon>Bradyrhizobium</taxon>
    </lineage>
</organism>
<dbReference type="InterPro" id="IPR050980">
    <property type="entry name" value="2C_sensor_his_kinase"/>
</dbReference>
<keyword evidence="4" id="KW-0547">Nucleotide-binding</keyword>
<gene>
    <name evidence="8" type="ORF">IQ16_02645</name>
</gene>
<evidence type="ECO:0000256" key="4">
    <source>
        <dbReference type="ARBA" id="ARBA00022741"/>
    </source>
</evidence>
<dbReference type="EC" id="2.7.13.3" evidence="2"/>
<protein>
    <recommendedName>
        <fullName evidence="2">histidine kinase</fullName>
        <ecNumber evidence="2">2.7.13.3</ecNumber>
    </recommendedName>
</protein>
<dbReference type="InterPro" id="IPR036890">
    <property type="entry name" value="HATPase_C_sf"/>
</dbReference>
<keyword evidence="3" id="KW-0808">Transferase</keyword>
<dbReference type="Proteomes" id="UP000316291">
    <property type="component" value="Unassembled WGS sequence"/>
</dbReference>
<dbReference type="PANTHER" id="PTHR44936:SF10">
    <property type="entry name" value="SENSOR PROTEIN RSTB"/>
    <property type="match status" value="1"/>
</dbReference>
<keyword evidence="6" id="KW-0067">ATP-binding</keyword>
<dbReference type="SMART" id="SM00387">
    <property type="entry name" value="HATPase_c"/>
    <property type="match status" value="1"/>
</dbReference>
<evidence type="ECO:0000259" key="7">
    <source>
        <dbReference type="PROSITE" id="PS50109"/>
    </source>
</evidence>
<evidence type="ECO:0000256" key="6">
    <source>
        <dbReference type="ARBA" id="ARBA00022840"/>
    </source>
</evidence>
<feature type="domain" description="Histidine kinase" evidence="7">
    <location>
        <begin position="445"/>
        <end position="660"/>
    </location>
</feature>
<dbReference type="InterPro" id="IPR003594">
    <property type="entry name" value="HATPase_dom"/>
</dbReference>
<dbReference type="GO" id="GO:0004673">
    <property type="term" value="F:protein histidine kinase activity"/>
    <property type="evidence" value="ECO:0007669"/>
    <property type="project" value="UniProtKB-EC"/>
</dbReference>
<dbReference type="SUPFAM" id="SSF55874">
    <property type="entry name" value="ATPase domain of HSP90 chaperone/DNA topoisomerase II/histidine kinase"/>
    <property type="match status" value="1"/>
</dbReference>
<sequence>MEFQWSEFDAAKTLNQVPVREVSATPTKGFSTRVMIEGLEDASHWKAADQSELQARISRLISPFSKEHPLRVSISIDGQELELQRLKQDLDLHSTGRHSFSLKRVIEKEKPRDTLELTTEITADFFGEKWSADNESNFFSKFTKRYPKFGLARVAGDPAQKRWLYRIVRNVDCREIKDYQSDNYPGDFSGTIYSLNFRMLPSADDTAQSSDQQVGATPPTGSLKSLFQKLAGVSIYRDGFGVRIDPDWLDMSANVTSGGSWYGLRRTNTVGHIDITSQGNASLVEKSDREGFVDTAAWRQFLLLAKKLRDEINDIYEALRRGFNDSRKPKTDLAEKAPTPEGAIRELSIQAKFGQDVRSTLESQQAVLEKAAELFSNAKGISAKEAQSFKDQTRTALKTIQGFRRHQNVANVDASVELLREEIQALRSQVRTAYDFIAAGMAAETLAHEVHPLLDRASELILKSQRSVQKSGLTQISNDLQGARSYVRLVGKQVSILNPMLKIYRETKDTVKLSEFLKEYEAYVQRRMLDENIALAVNVAKPFTVHIPRGRLMQIVDNLVRNSEYWLQVPAAQSKVKAPTITIEVSKPTISVFDNGIGVKTEIEDRIFGMFVSDKPKDTGRGLGLFITREILLRYGCDVALSETRNAHGRRYRFDIDLASVTQ</sequence>
<evidence type="ECO:0000313" key="9">
    <source>
        <dbReference type="Proteomes" id="UP000316291"/>
    </source>
</evidence>
<evidence type="ECO:0000256" key="1">
    <source>
        <dbReference type="ARBA" id="ARBA00000085"/>
    </source>
</evidence>
<reference evidence="8 9" key="1">
    <citation type="journal article" date="2015" name="Stand. Genomic Sci.">
        <title>Genomic Encyclopedia of Bacterial and Archaeal Type Strains, Phase III: the genomes of soil and plant-associated and newly described type strains.</title>
        <authorList>
            <person name="Whitman W.B."/>
            <person name="Woyke T."/>
            <person name="Klenk H.P."/>
            <person name="Zhou Y."/>
            <person name="Lilburn T.G."/>
            <person name="Beck B.J."/>
            <person name="De Vos P."/>
            <person name="Vandamme P."/>
            <person name="Eisen J.A."/>
            <person name="Garrity G."/>
            <person name="Hugenholtz P."/>
            <person name="Kyrpides N.C."/>
        </authorList>
    </citation>
    <scope>NUCLEOTIDE SEQUENCE [LARGE SCALE GENOMIC DNA]</scope>
    <source>
        <strain evidence="8 9">CGMCC 1.10948</strain>
    </source>
</reference>
<dbReference type="InterPro" id="IPR005467">
    <property type="entry name" value="His_kinase_dom"/>
</dbReference>
<evidence type="ECO:0000313" key="8">
    <source>
        <dbReference type="EMBL" id="TWI71971.1"/>
    </source>
</evidence>
<dbReference type="Pfam" id="PF02518">
    <property type="entry name" value="HATPase_c"/>
    <property type="match status" value="1"/>
</dbReference>
<dbReference type="PANTHER" id="PTHR44936">
    <property type="entry name" value="SENSOR PROTEIN CREC"/>
    <property type="match status" value="1"/>
</dbReference>
<evidence type="ECO:0000256" key="5">
    <source>
        <dbReference type="ARBA" id="ARBA00022777"/>
    </source>
</evidence>
<evidence type="ECO:0000256" key="2">
    <source>
        <dbReference type="ARBA" id="ARBA00012438"/>
    </source>
</evidence>
<comment type="caution">
    <text evidence="8">The sequence shown here is derived from an EMBL/GenBank/DDBJ whole genome shotgun (WGS) entry which is preliminary data.</text>
</comment>
<keyword evidence="9" id="KW-1185">Reference proteome</keyword>
<dbReference type="AlphaFoldDB" id="A0A562RSC7"/>
<accession>A0A562RSC7</accession>
<name>A0A562RSC7_9BRAD</name>
<evidence type="ECO:0000256" key="3">
    <source>
        <dbReference type="ARBA" id="ARBA00022679"/>
    </source>
</evidence>
<dbReference type="GO" id="GO:0005524">
    <property type="term" value="F:ATP binding"/>
    <property type="evidence" value="ECO:0007669"/>
    <property type="project" value="UniProtKB-KW"/>
</dbReference>
<keyword evidence="5 8" id="KW-0418">Kinase</keyword>